<reference evidence="2 3" key="1">
    <citation type="journal article" date="2020" name="Nature">
        <title>Six reference-quality genomes reveal evolution of bat adaptations.</title>
        <authorList>
            <person name="Jebb D."/>
            <person name="Huang Z."/>
            <person name="Pippel M."/>
            <person name="Hughes G.M."/>
            <person name="Lavrichenko K."/>
            <person name="Devanna P."/>
            <person name="Winkler S."/>
            <person name="Jermiin L.S."/>
            <person name="Skirmuntt E.C."/>
            <person name="Katzourakis A."/>
            <person name="Burkitt-Gray L."/>
            <person name="Ray D.A."/>
            <person name="Sullivan K.A.M."/>
            <person name="Roscito J.G."/>
            <person name="Kirilenko B.M."/>
            <person name="Davalos L.M."/>
            <person name="Corthals A.P."/>
            <person name="Power M.L."/>
            <person name="Jones G."/>
            <person name="Ransome R.D."/>
            <person name="Dechmann D.K.N."/>
            <person name="Locatelli A.G."/>
            <person name="Puechmaille S.J."/>
            <person name="Fedrigo O."/>
            <person name="Jarvis E.D."/>
            <person name="Hiller M."/>
            <person name="Vernes S.C."/>
            <person name="Myers E.W."/>
            <person name="Teeling E.C."/>
        </authorList>
    </citation>
    <scope>NUCLEOTIDE SEQUENCE [LARGE SCALE GENOMIC DNA]</scope>
    <source>
        <strain evidence="2">Bat1K_MPI-CBG_1</strain>
    </source>
</reference>
<feature type="region of interest" description="Disordered" evidence="1">
    <location>
        <begin position="1"/>
        <end position="121"/>
    </location>
</feature>
<gene>
    <name evidence="2" type="ORF">HJG60_011068</name>
</gene>
<dbReference type="AlphaFoldDB" id="A0A834AEH9"/>
<dbReference type="Proteomes" id="UP000664940">
    <property type="component" value="Unassembled WGS sequence"/>
</dbReference>
<sequence>MEEVPGQSEAPSNPRPAQPGQARLPKRQQAPTECQAAPARPPASRPGPDLEGDGWRVPGLGLPGFTPPAVVSSTSSWSGDFLGSPGQAALLQDSDQRRRRRPRGARFPGRSGRTHRGEPAG</sequence>
<evidence type="ECO:0000313" key="2">
    <source>
        <dbReference type="EMBL" id="KAF6109877.1"/>
    </source>
</evidence>
<comment type="caution">
    <text evidence="2">The sequence shown here is derived from an EMBL/GenBank/DDBJ whole genome shotgun (WGS) entry which is preliminary data.</text>
</comment>
<accession>A0A834AEH9</accession>
<organism evidence="2 3">
    <name type="scientific">Phyllostomus discolor</name>
    <name type="common">pale spear-nosed bat</name>
    <dbReference type="NCBI Taxonomy" id="89673"/>
    <lineage>
        <taxon>Eukaryota</taxon>
        <taxon>Metazoa</taxon>
        <taxon>Chordata</taxon>
        <taxon>Craniata</taxon>
        <taxon>Vertebrata</taxon>
        <taxon>Euteleostomi</taxon>
        <taxon>Mammalia</taxon>
        <taxon>Eutheria</taxon>
        <taxon>Laurasiatheria</taxon>
        <taxon>Chiroptera</taxon>
        <taxon>Yangochiroptera</taxon>
        <taxon>Phyllostomidae</taxon>
        <taxon>Phyllostominae</taxon>
        <taxon>Phyllostomus</taxon>
    </lineage>
</organism>
<proteinExistence type="predicted"/>
<dbReference type="EMBL" id="JABVXQ010000005">
    <property type="protein sequence ID" value="KAF6109877.1"/>
    <property type="molecule type" value="Genomic_DNA"/>
</dbReference>
<name>A0A834AEH9_9CHIR</name>
<evidence type="ECO:0000313" key="3">
    <source>
        <dbReference type="Proteomes" id="UP000664940"/>
    </source>
</evidence>
<evidence type="ECO:0000256" key="1">
    <source>
        <dbReference type="SAM" id="MobiDB-lite"/>
    </source>
</evidence>
<protein>
    <submittedName>
        <fullName evidence="2">Uncharacterized protein</fullName>
    </submittedName>
</protein>